<dbReference type="InterPro" id="IPR019576">
    <property type="entry name" value="Pyridoxamine_oxidase_dimer_C"/>
</dbReference>
<keyword evidence="4 7" id="KW-0288">FMN</keyword>
<dbReference type="InterPro" id="IPR000659">
    <property type="entry name" value="Pyridox_Oxase"/>
</dbReference>
<dbReference type="SUPFAM" id="SSF50475">
    <property type="entry name" value="FMN-binding split barrel"/>
    <property type="match status" value="1"/>
</dbReference>
<dbReference type="NCBIfam" id="NF004231">
    <property type="entry name" value="PRK05679.1"/>
    <property type="match status" value="1"/>
</dbReference>
<dbReference type="GO" id="GO:0004733">
    <property type="term" value="F:pyridoxamine phosphate oxidase activity"/>
    <property type="evidence" value="ECO:0007669"/>
    <property type="project" value="UniProtKB-UniRule"/>
</dbReference>
<evidence type="ECO:0000256" key="8">
    <source>
        <dbReference type="PIRSR" id="PIRSR000190-1"/>
    </source>
</evidence>
<protein>
    <recommendedName>
        <fullName evidence="7">Pyridoxine/pyridoxamine 5'-phosphate oxidase</fullName>
        <ecNumber evidence="7">1.4.3.5</ecNumber>
    </recommendedName>
    <alternativeName>
        <fullName evidence="7">PNP/PMP oxidase</fullName>
        <shortName evidence="7">PNPOx</shortName>
    </alternativeName>
    <alternativeName>
        <fullName evidence="7">Pyridoxal 5'-phosphate synthase</fullName>
    </alternativeName>
</protein>
<evidence type="ECO:0000256" key="3">
    <source>
        <dbReference type="ARBA" id="ARBA00022630"/>
    </source>
</evidence>
<dbReference type="PANTHER" id="PTHR10851:SF0">
    <property type="entry name" value="PYRIDOXINE-5'-PHOSPHATE OXIDASE"/>
    <property type="match status" value="1"/>
</dbReference>
<dbReference type="Gene3D" id="2.30.110.10">
    <property type="entry name" value="Electron Transport, Fmn-binding Protein, Chain A"/>
    <property type="match status" value="1"/>
</dbReference>
<feature type="binding site" evidence="8">
    <location>
        <begin position="9"/>
        <end position="12"/>
    </location>
    <ligand>
        <name>substrate</name>
    </ligand>
</feature>
<dbReference type="InterPro" id="IPR019740">
    <property type="entry name" value="Pyridox_Oxase_CS"/>
</dbReference>
<evidence type="ECO:0000256" key="9">
    <source>
        <dbReference type="PIRSR" id="PIRSR000190-2"/>
    </source>
</evidence>
<keyword evidence="6 7" id="KW-0664">Pyridoxine biosynthesis</keyword>
<name>A0A8H2LD34_9FLAO</name>
<dbReference type="PIRSF" id="PIRSF000190">
    <property type="entry name" value="Pyd_amn-ph_oxd"/>
    <property type="match status" value="1"/>
</dbReference>
<feature type="binding site" evidence="7 9">
    <location>
        <begin position="63"/>
        <end position="68"/>
    </location>
    <ligand>
        <name>FMN</name>
        <dbReference type="ChEBI" id="CHEBI:58210"/>
    </ligand>
</feature>
<feature type="binding site" evidence="7 9">
    <location>
        <position position="107"/>
    </location>
    <ligand>
        <name>FMN</name>
        <dbReference type="ChEBI" id="CHEBI:58210"/>
    </ligand>
</feature>
<dbReference type="AlphaFoldDB" id="A0A8H2LD34"/>
<dbReference type="GO" id="GO:0008615">
    <property type="term" value="P:pyridoxine biosynthetic process"/>
    <property type="evidence" value="ECO:0007669"/>
    <property type="project" value="UniProtKB-UniRule"/>
</dbReference>
<feature type="binding site" evidence="7 9">
    <location>
        <position position="197"/>
    </location>
    <ligand>
        <name>FMN</name>
        <dbReference type="ChEBI" id="CHEBI:58210"/>
    </ligand>
</feature>
<comment type="similarity">
    <text evidence="1 7">Belongs to the pyridoxamine 5'-phosphate oxidase family.</text>
</comment>
<comment type="cofactor">
    <cofactor evidence="7 9">
        <name>FMN</name>
        <dbReference type="ChEBI" id="CHEBI:58210"/>
    </cofactor>
    <text evidence="7 9">Binds 1 FMN per subunit.</text>
</comment>
<dbReference type="InterPro" id="IPR011576">
    <property type="entry name" value="Pyridox_Oxase_N"/>
</dbReference>
<dbReference type="Proteomes" id="UP000323324">
    <property type="component" value="Unassembled WGS sequence"/>
</dbReference>
<comment type="function">
    <text evidence="7">Catalyzes the oxidation of either pyridoxine 5'-phosphate (PNP) or pyridoxamine 5'-phosphate (PMP) into pyridoxal 5'-phosphate (PLP).</text>
</comment>
<feature type="binding site" evidence="7 8">
    <location>
        <position position="133"/>
    </location>
    <ligand>
        <name>substrate</name>
    </ligand>
</feature>
<comment type="subunit">
    <text evidence="2 7">Homodimer.</text>
</comment>
<organism evidence="12 13">
    <name type="scientific">Bizionia saleffrena</name>
    <dbReference type="NCBI Taxonomy" id="291189"/>
    <lineage>
        <taxon>Bacteria</taxon>
        <taxon>Pseudomonadati</taxon>
        <taxon>Bacteroidota</taxon>
        <taxon>Flavobacteriia</taxon>
        <taxon>Flavobacteriales</taxon>
        <taxon>Flavobacteriaceae</taxon>
        <taxon>Bizionia</taxon>
    </lineage>
</organism>
<sequence>MEKDLGHYRKAYTKSELLIENTPDNPFQLFKEWFNDVDLCFPDHETNAMTLSTIGVDGYPKNRIVLLKKFTVDGFVFYTNYESTKGKAIAKNPKVSVSFFWEGAERQVIIRGIAEKVSDAESDAYFNTRPRGSQLGAMASNQSQVIVSRESLKSKVDALEKQYEGKTLTRPVYWGGYIIKPNVIEFWQGRPNRLHDRVDYVLGENYEWNKSQLAP</sequence>
<evidence type="ECO:0000313" key="13">
    <source>
        <dbReference type="Proteomes" id="UP000323324"/>
    </source>
</evidence>
<feature type="binding site" evidence="7 9">
    <location>
        <position position="85"/>
    </location>
    <ligand>
        <name>FMN</name>
        <dbReference type="ChEBI" id="CHEBI:58210"/>
    </ligand>
</feature>
<dbReference type="HAMAP" id="MF_01629">
    <property type="entry name" value="PdxH"/>
    <property type="match status" value="1"/>
</dbReference>
<dbReference type="EC" id="1.4.3.5" evidence="7"/>
<dbReference type="Pfam" id="PF10590">
    <property type="entry name" value="PNP_phzG_C"/>
    <property type="match status" value="1"/>
</dbReference>
<comment type="caution">
    <text evidence="12">The sequence shown here is derived from an EMBL/GenBank/DDBJ whole genome shotgun (WGS) entry which is preliminary data.</text>
</comment>
<dbReference type="UniPathway" id="UPA01068">
    <property type="reaction ID" value="UER00304"/>
</dbReference>
<proteinExistence type="inferred from homology"/>
<evidence type="ECO:0000259" key="10">
    <source>
        <dbReference type="Pfam" id="PF01243"/>
    </source>
</evidence>
<feature type="binding site" evidence="7 9">
    <location>
        <position position="187"/>
    </location>
    <ligand>
        <name>FMN</name>
        <dbReference type="ChEBI" id="CHEBI:58210"/>
    </ligand>
</feature>
<gene>
    <name evidence="7 12" type="primary">pdxH</name>
    <name evidence="12" type="ORF">ES676_10405</name>
</gene>
<comment type="catalytic activity">
    <reaction evidence="7">
        <text>pyridoxine 5'-phosphate + O2 = pyridoxal 5'-phosphate + H2O2</text>
        <dbReference type="Rhea" id="RHEA:15149"/>
        <dbReference type="ChEBI" id="CHEBI:15379"/>
        <dbReference type="ChEBI" id="CHEBI:16240"/>
        <dbReference type="ChEBI" id="CHEBI:58589"/>
        <dbReference type="ChEBI" id="CHEBI:597326"/>
        <dbReference type="EC" id="1.4.3.5"/>
    </reaction>
</comment>
<evidence type="ECO:0000313" key="12">
    <source>
        <dbReference type="EMBL" id="TYB72578.1"/>
    </source>
</evidence>
<evidence type="ECO:0000256" key="4">
    <source>
        <dbReference type="ARBA" id="ARBA00022643"/>
    </source>
</evidence>
<evidence type="ECO:0000256" key="1">
    <source>
        <dbReference type="ARBA" id="ARBA00007301"/>
    </source>
</evidence>
<dbReference type="PROSITE" id="PS01064">
    <property type="entry name" value="PYRIDOX_OXIDASE"/>
    <property type="match status" value="1"/>
</dbReference>
<dbReference type="NCBIfam" id="TIGR00558">
    <property type="entry name" value="pdxH"/>
    <property type="match status" value="1"/>
</dbReference>
<feature type="binding site" evidence="7 9">
    <location>
        <begin position="78"/>
        <end position="79"/>
    </location>
    <ligand>
        <name>FMN</name>
        <dbReference type="ChEBI" id="CHEBI:58210"/>
    </ligand>
</feature>
<dbReference type="EMBL" id="VSKM01000010">
    <property type="protein sequence ID" value="TYB72578.1"/>
    <property type="molecule type" value="Genomic_DNA"/>
</dbReference>
<accession>A0A8H2LD34</accession>
<evidence type="ECO:0000256" key="7">
    <source>
        <dbReference type="HAMAP-Rule" id="MF_01629"/>
    </source>
</evidence>
<evidence type="ECO:0000256" key="2">
    <source>
        <dbReference type="ARBA" id="ARBA00011738"/>
    </source>
</evidence>
<dbReference type="PANTHER" id="PTHR10851">
    <property type="entry name" value="PYRIDOXINE-5-PHOSPHATE OXIDASE"/>
    <property type="match status" value="1"/>
</dbReference>
<dbReference type="Pfam" id="PF01243">
    <property type="entry name" value="PNPOx_N"/>
    <property type="match status" value="1"/>
</dbReference>
<feature type="binding site" evidence="7 9">
    <location>
        <begin position="142"/>
        <end position="143"/>
    </location>
    <ligand>
        <name>FMN</name>
        <dbReference type="ChEBI" id="CHEBI:58210"/>
    </ligand>
</feature>
<comment type="catalytic activity">
    <reaction evidence="7">
        <text>pyridoxamine 5'-phosphate + O2 + H2O = pyridoxal 5'-phosphate + H2O2 + NH4(+)</text>
        <dbReference type="Rhea" id="RHEA:15817"/>
        <dbReference type="ChEBI" id="CHEBI:15377"/>
        <dbReference type="ChEBI" id="CHEBI:15379"/>
        <dbReference type="ChEBI" id="CHEBI:16240"/>
        <dbReference type="ChEBI" id="CHEBI:28938"/>
        <dbReference type="ChEBI" id="CHEBI:58451"/>
        <dbReference type="ChEBI" id="CHEBI:597326"/>
        <dbReference type="EC" id="1.4.3.5"/>
    </reaction>
</comment>
<dbReference type="InterPro" id="IPR012349">
    <property type="entry name" value="Split_barrel_FMN-bd"/>
</dbReference>
<dbReference type="FunFam" id="2.30.110.10:FF:000020">
    <property type="entry name" value="PNPO isoform 11"/>
    <property type="match status" value="1"/>
</dbReference>
<feature type="binding site" evidence="7 8">
    <location>
        <position position="68"/>
    </location>
    <ligand>
        <name>substrate</name>
    </ligand>
</feature>
<reference evidence="12 13" key="1">
    <citation type="submission" date="2019-08" db="EMBL/GenBank/DDBJ databases">
        <title>Genomes of Antarctic Bizionia species.</title>
        <authorList>
            <person name="Bowman J.P."/>
        </authorList>
    </citation>
    <scope>NUCLEOTIDE SEQUENCE [LARGE SCALE GENOMIC DNA]</scope>
    <source>
        <strain evidence="12 13">HFD</strain>
    </source>
</reference>
<comment type="pathway">
    <text evidence="7">Cofactor metabolism; pyridoxal 5'-phosphate salvage; pyridoxal 5'-phosphate from pyridoxamine 5'-phosphate: step 1/1.</text>
</comment>
<keyword evidence="5 7" id="KW-0560">Oxidoreductase</keyword>
<dbReference type="GO" id="GO:0010181">
    <property type="term" value="F:FMN binding"/>
    <property type="evidence" value="ECO:0007669"/>
    <property type="project" value="UniProtKB-UniRule"/>
</dbReference>
<evidence type="ECO:0000256" key="5">
    <source>
        <dbReference type="ARBA" id="ARBA00023002"/>
    </source>
</evidence>
<comment type="caution">
    <text evidence="7">Lacks conserved residue(s) required for the propagation of feature annotation.</text>
</comment>
<keyword evidence="3 7" id="KW-0285">Flavoprotein</keyword>
<feature type="binding site" evidence="7 8">
    <location>
        <begin position="193"/>
        <end position="195"/>
    </location>
    <ligand>
        <name>substrate</name>
    </ligand>
</feature>
<dbReference type="RefSeq" id="WP_148370266.1">
    <property type="nucleotide sequence ID" value="NZ_VSKM01000010.1"/>
</dbReference>
<feature type="binding site" evidence="7 8">
    <location>
        <position position="129"/>
    </location>
    <ligand>
        <name>substrate</name>
    </ligand>
</feature>
<comment type="pathway">
    <text evidence="7">Cofactor metabolism; pyridoxal 5'-phosphate salvage; pyridoxal 5'-phosphate from pyridoxine 5'-phosphate: step 1/1.</text>
</comment>
<feature type="domain" description="Pyridoxine 5'-phosphate oxidase dimerisation C-terminal" evidence="11">
    <location>
        <begin position="174"/>
        <end position="215"/>
    </location>
</feature>
<keyword evidence="13" id="KW-1185">Reference proteome</keyword>
<evidence type="ECO:0000256" key="6">
    <source>
        <dbReference type="ARBA" id="ARBA00023096"/>
    </source>
</evidence>
<feature type="binding site" evidence="7 8">
    <location>
        <position position="125"/>
    </location>
    <ligand>
        <name>substrate</name>
    </ligand>
</feature>
<evidence type="ECO:0000259" key="11">
    <source>
        <dbReference type="Pfam" id="PF10590"/>
    </source>
</evidence>
<feature type="domain" description="Pyridoxamine 5'-phosphate oxidase N-terminal" evidence="10">
    <location>
        <begin position="45"/>
        <end position="160"/>
    </location>
</feature>